<dbReference type="SUPFAM" id="SSF48498">
    <property type="entry name" value="Tetracyclin repressor-like, C-terminal domain"/>
    <property type="match status" value="1"/>
</dbReference>
<dbReference type="InterPro" id="IPR009057">
    <property type="entry name" value="Homeodomain-like_sf"/>
</dbReference>
<name>A0A6I4U1I2_9SPHN</name>
<evidence type="ECO:0000256" key="1">
    <source>
        <dbReference type="ARBA" id="ARBA00023015"/>
    </source>
</evidence>
<dbReference type="GO" id="GO:0003700">
    <property type="term" value="F:DNA-binding transcription factor activity"/>
    <property type="evidence" value="ECO:0007669"/>
    <property type="project" value="TreeGrafter"/>
</dbReference>
<evidence type="ECO:0000313" key="8">
    <source>
        <dbReference type="Proteomes" id="UP000469430"/>
    </source>
</evidence>
<dbReference type="PRINTS" id="PR00455">
    <property type="entry name" value="HTHTETR"/>
</dbReference>
<dbReference type="SUPFAM" id="SSF46689">
    <property type="entry name" value="Homeodomain-like"/>
    <property type="match status" value="1"/>
</dbReference>
<reference evidence="7 8" key="1">
    <citation type="submission" date="2019-12" db="EMBL/GenBank/DDBJ databases">
        <title>Genomic-based taxomic classification of the family Erythrobacteraceae.</title>
        <authorList>
            <person name="Xu L."/>
        </authorList>
    </citation>
    <scope>NUCLEOTIDE SEQUENCE [LARGE SCALE GENOMIC DNA]</scope>
    <source>
        <strain evidence="7 8">S36</strain>
    </source>
</reference>
<keyword evidence="8" id="KW-1185">Reference proteome</keyword>
<keyword evidence="2 4" id="KW-0238">DNA-binding</keyword>
<dbReference type="PANTHER" id="PTHR30055">
    <property type="entry name" value="HTH-TYPE TRANSCRIPTIONAL REGULATOR RUTR"/>
    <property type="match status" value="1"/>
</dbReference>
<feature type="region of interest" description="Disordered" evidence="5">
    <location>
        <begin position="197"/>
        <end position="218"/>
    </location>
</feature>
<evidence type="ECO:0000259" key="6">
    <source>
        <dbReference type="PROSITE" id="PS50977"/>
    </source>
</evidence>
<dbReference type="AlphaFoldDB" id="A0A6I4U1I2"/>
<evidence type="ECO:0000256" key="5">
    <source>
        <dbReference type="SAM" id="MobiDB-lite"/>
    </source>
</evidence>
<dbReference type="InterPro" id="IPR036271">
    <property type="entry name" value="Tet_transcr_reg_TetR-rel_C_sf"/>
</dbReference>
<dbReference type="PROSITE" id="PS50977">
    <property type="entry name" value="HTH_TETR_2"/>
    <property type="match status" value="1"/>
</dbReference>
<evidence type="ECO:0000256" key="3">
    <source>
        <dbReference type="ARBA" id="ARBA00023163"/>
    </source>
</evidence>
<evidence type="ECO:0000313" key="7">
    <source>
        <dbReference type="EMBL" id="MXP00719.1"/>
    </source>
</evidence>
<dbReference type="PANTHER" id="PTHR30055:SF234">
    <property type="entry name" value="HTH-TYPE TRANSCRIPTIONAL REGULATOR BETI"/>
    <property type="match status" value="1"/>
</dbReference>
<gene>
    <name evidence="7" type="ORF">GRI97_17145</name>
</gene>
<evidence type="ECO:0000256" key="2">
    <source>
        <dbReference type="ARBA" id="ARBA00023125"/>
    </source>
</evidence>
<dbReference type="Pfam" id="PF00440">
    <property type="entry name" value="TetR_N"/>
    <property type="match status" value="1"/>
</dbReference>
<feature type="DNA-binding region" description="H-T-H motif" evidence="4">
    <location>
        <begin position="41"/>
        <end position="60"/>
    </location>
</feature>
<feature type="domain" description="HTH tetR-type" evidence="6">
    <location>
        <begin position="18"/>
        <end position="78"/>
    </location>
</feature>
<dbReference type="OrthoDB" id="9811084at2"/>
<proteinExistence type="predicted"/>
<organism evidence="7 8">
    <name type="scientific">Croceibacterium xixiisoli</name>
    <dbReference type="NCBI Taxonomy" id="1476466"/>
    <lineage>
        <taxon>Bacteria</taxon>
        <taxon>Pseudomonadati</taxon>
        <taxon>Pseudomonadota</taxon>
        <taxon>Alphaproteobacteria</taxon>
        <taxon>Sphingomonadales</taxon>
        <taxon>Erythrobacteraceae</taxon>
        <taxon>Croceibacterium</taxon>
    </lineage>
</organism>
<dbReference type="InterPro" id="IPR001647">
    <property type="entry name" value="HTH_TetR"/>
</dbReference>
<dbReference type="Gene3D" id="1.10.357.10">
    <property type="entry name" value="Tetracycline Repressor, domain 2"/>
    <property type="match status" value="1"/>
</dbReference>
<protein>
    <submittedName>
        <fullName evidence="7">TetR family transcriptional regulator</fullName>
    </submittedName>
</protein>
<keyword evidence="1" id="KW-0805">Transcription regulation</keyword>
<comment type="caution">
    <text evidence="7">The sequence shown here is derived from an EMBL/GenBank/DDBJ whole genome shotgun (WGS) entry which is preliminary data.</text>
</comment>
<evidence type="ECO:0000256" key="4">
    <source>
        <dbReference type="PROSITE-ProRule" id="PRU00335"/>
    </source>
</evidence>
<dbReference type="GO" id="GO:0000976">
    <property type="term" value="F:transcription cis-regulatory region binding"/>
    <property type="evidence" value="ECO:0007669"/>
    <property type="project" value="TreeGrafter"/>
</dbReference>
<dbReference type="EMBL" id="WTYJ01000004">
    <property type="protein sequence ID" value="MXP00719.1"/>
    <property type="molecule type" value="Genomic_DNA"/>
</dbReference>
<accession>A0A6I4U1I2</accession>
<sequence>MNSPESEGARAPGRPRSAERDVQIRDAAWRLIAQSGCAALTFEAIAQAVGCSRSTLYRRFDSKGDLILHLLDETALSFEPEFAPDATPRDILIAHVRICAIMYRGHRGVAFVHIFAAARNDPAIAKAVRSHGALVLPYYFAPMRQLAPEASERGILFALHTLIGSVMHHAAGRGAPPSEKECEYLVDAAILIARIHDDPGGNGSGEEVPQTIRAGMEG</sequence>
<dbReference type="InterPro" id="IPR050109">
    <property type="entry name" value="HTH-type_TetR-like_transc_reg"/>
</dbReference>
<keyword evidence="3" id="KW-0804">Transcription</keyword>
<dbReference type="Proteomes" id="UP000469430">
    <property type="component" value="Unassembled WGS sequence"/>
</dbReference>
<dbReference type="RefSeq" id="WP_161392437.1">
    <property type="nucleotide sequence ID" value="NZ_JBHSCP010000003.1"/>
</dbReference>